<evidence type="ECO:0000256" key="6">
    <source>
        <dbReference type="SAM" id="Phobius"/>
    </source>
</evidence>
<dbReference type="Proteomes" id="UP000183832">
    <property type="component" value="Unassembled WGS sequence"/>
</dbReference>
<dbReference type="Pfam" id="PF02210">
    <property type="entry name" value="Laminin_G_2"/>
    <property type="match status" value="2"/>
</dbReference>
<feature type="repeat" description="CSPG" evidence="5">
    <location>
        <begin position="1840"/>
        <end position="1938"/>
    </location>
</feature>
<keyword evidence="6" id="KW-1133">Transmembrane helix</keyword>
<evidence type="ECO:0000256" key="7">
    <source>
        <dbReference type="SAM" id="SignalP"/>
    </source>
</evidence>
<accession>A0A1J1I2A4</accession>
<keyword evidence="6" id="KW-0812">Transmembrane</keyword>
<dbReference type="InterPro" id="IPR001791">
    <property type="entry name" value="Laminin_G"/>
</dbReference>
<keyword evidence="2" id="KW-0677">Repeat</keyword>
<gene>
    <name evidence="9" type="ORF">CLUMA_CG007928</name>
</gene>
<feature type="repeat" description="CSPG" evidence="5">
    <location>
        <begin position="1268"/>
        <end position="1362"/>
    </location>
</feature>
<dbReference type="PANTHER" id="PTHR45739:SF12">
    <property type="entry name" value="CHONDROITIN SULFATE PROTEOGLYCAN 4-LIKE ISOFORM X2"/>
    <property type="match status" value="1"/>
</dbReference>
<evidence type="ECO:0000313" key="10">
    <source>
        <dbReference type="Proteomes" id="UP000183832"/>
    </source>
</evidence>
<feature type="transmembrane region" description="Helical" evidence="6">
    <location>
        <begin position="2208"/>
        <end position="2229"/>
    </location>
</feature>
<feature type="repeat" description="CSPG" evidence="5">
    <location>
        <begin position="691"/>
        <end position="787"/>
    </location>
</feature>
<feature type="repeat" description="CSPG" evidence="5">
    <location>
        <begin position="449"/>
        <end position="548"/>
    </location>
</feature>
<dbReference type="Pfam" id="PF16184">
    <property type="entry name" value="Cadherin_3"/>
    <property type="match status" value="10"/>
</dbReference>
<keyword evidence="10" id="KW-1185">Reference proteome</keyword>
<dbReference type="Gene3D" id="2.60.120.200">
    <property type="match status" value="2"/>
</dbReference>
<dbReference type="InterPro" id="IPR051561">
    <property type="entry name" value="FRAS1_ECM"/>
</dbReference>
<dbReference type="PANTHER" id="PTHR45739">
    <property type="entry name" value="MATRIX PROTEIN, PUTATIVE-RELATED"/>
    <property type="match status" value="1"/>
</dbReference>
<keyword evidence="3" id="KW-0325">Glycoprotein</keyword>
<reference evidence="9 10" key="1">
    <citation type="submission" date="2015-04" db="EMBL/GenBank/DDBJ databases">
        <authorList>
            <person name="Syromyatnikov M.Y."/>
            <person name="Popov V.N."/>
        </authorList>
    </citation>
    <scope>NUCLEOTIDE SEQUENCE [LARGE SCALE GENOMIC DNA]</scope>
</reference>
<dbReference type="SUPFAM" id="SSF49899">
    <property type="entry name" value="Concanavalin A-like lectins/glucanases"/>
    <property type="match status" value="2"/>
</dbReference>
<dbReference type="GO" id="GO:0009653">
    <property type="term" value="P:anatomical structure morphogenesis"/>
    <property type="evidence" value="ECO:0007669"/>
    <property type="project" value="TreeGrafter"/>
</dbReference>
<feature type="domain" description="Laminin G" evidence="8">
    <location>
        <begin position="31"/>
        <end position="202"/>
    </location>
</feature>
<feature type="signal peptide" evidence="7">
    <location>
        <begin position="1"/>
        <end position="29"/>
    </location>
</feature>
<organism evidence="9 10">
    <name type="scientific">Clunio marinus</name>
    <dbReference type="NCBI Taxonomy" id="568069"/>
    <lineage>
        <taxon>Eukaryota</taxon>
        <taxon>Metazoa</taxon>
        <taxon>Ecdysozoa</taxon>
        <taxon>Arthropoda</taxon>
        <taxon>Hexapoda</taxon>
        <taxon>Insecta</taxon>
        <taxon>Pterygota</taxon>
        <taxon>Neoptera</taxon>
        <taxon>Endopterygota</taxon>
        <taxon>Diptera</taxon>
        <taxon>Nematocera</taxon>
        <taxon>Chironomoidea</taxon>
        <taxon>Chironomidae</taxon>
        <taxon>Clunio</taxon>
    </lineage>
</organism>
<dbReference type="CDD" id="cd00110">
    <property type="entry name" value="LamG"/>
    <property type="match status" value="2"/>
</dbReference>
<feature type="repeat" description="CSPG" evidence="5">
    <location>
        <begin position="1491"/>
        <end position="1583"/>
    </location>
</feature>
<comment type="caution">
    <text evidence="4">Lacks conserved residue(s) required for the propagation of feature annotation.</text>
</comment>
<dbReference type="STRING" id="568069.A0A1J1I2A4"/>
<evidence type="ECO:0000313" key="9">
    <source>
        <dbReference type="EMBL" id="CRK94421.1"/>
    </source>
</evidence>
<dbReference type="SMART" id="SM00282">
    <property type="entry name" value="LamG"/>
    <property type="match status" value="2"/>
</dbReference>
<dbReference type="PROSITE" id="PS51854">
    <property type="entry name" value="CSPG"/>
    <property type="match status" value="7"/>
</dbReference>
<evidence type="ECO:0000256" key="5">
    <source>
        <dbReference type="PROSITE-ProRule" id="PRU01201"/>
    </source>
</evidence>
<protein>
    <submittedName>
        <fullName evidence="9">CLUMA_CG007928, isoform A</fullName>
    </submittedName>
</protein>
<dbReference type="OrthoDB" id="430044at2759"/>
<dbReference type="InterPro" id="IPR039005">
    <property type="entry name" value="CSPG_rpt"/>
</dbReference>
<feature type="chain" id="PRO_5012678593" evidence="7">
    <location>
        <begin position="30"/>
        <end position="2371"/>
    </location>
</feature>
<name>A0A1J1I2A4_9DIPT</name>
<dbReference type="InterPro" id="IPR013320">
    <property type="entry name" value="ConA-like_dom_sf"/>
</dbReference>
<evidence type="ECO:0000256" key="4">
    <source>
        <dbReference type="PROSITE-ProRule" id="PRU00122"/>
    </source>
</evidence>
<keyword evidence="6" id="KW-0472">Membrane</keyword>
<proteinExistence type="predicted"/>
<evidence type="ECO:0000256" key="3">
    <source>
        <dbReference type="ARBA" id="ARBA00023180"/>
    </source>
</evidence>
<dbReference type="PROSITE" id="PS50025">
    <property type="entry name" value="LAM_G_DOMAIN"/>
    <property type="match status" value="2"/>
</dbReference>
<feature type="repeat" description="CSPG" evidence="5">
    <location>
        <begin position="578"/>
        <end position="672"/>
    </location>
</feature>
<feature type="repeat" description="CSPG" evidence="5">
    <location>
        <begin position="1602"/>
        <end position="1698"/>
    </location>
</feature>
<feature type="domain" description="Laminin G" evidence="8">
    <location>
        <begin position="213"/>
        <end position="394"/>
    </location>
</feature>
<evidence type="ECO:0000259" key="8">
    <source>
        <dbReference type="PROSITE" id="PS50025"/>
    </source>
</evidence>
<dbReference type="EMBL" id="CVRI01000038">
    <property type="protein sequence ID" value="CRK94421.1"/>
    <property type="molecule type" value="Genomic_DNA"/>
</dbReference>
<evidence type="ECO:0000256" key="2">
    <source>
        <dbReference type="ARBA" id="ARBA00022737"/>
    </source>
</evidence>
<evidence type="ECO:0000256" key="1">
    <source>
        <dbReference type="ARBA" id="ARBA00022729"/>
    </source>
</evidence>
<keyword evidence="1 7" id="KW-0732">Signal</keyword>
<sequence>MPHVLIMDLKHNLLLLWILLGLFLSCVDAVKVSFFGASHINMPLQEAKLSTNIRLKFRSRQDNAMIFLTSGRTDHCLLTINDGRIKFQLKINEYETELWSPKQFTFNDLVWHEVVILRYETNLTLQVDDHFVRRTLPTDVRELNVHFGAFLGGVGGYSFSYLNGMENFRGCISDVFYNNINILKRAREKSNHVETERISWNCAPEFDAEIHETISFVDEVEGFMVYKKSIDTRKARNGDIWSFDFRTVEEYGAIIYNIEYSNRYDYMALEIIDSRLRLLVGKGSNAVELIPDKNVTDGQWHSVIISYNPSEVKISVDDVLNAAAFANGSSNYLELGNEFYIGGLDAETIRKKAANKGFHARDVSFKGCLRNIYVNSDLVGFPTMKITYGTAVGCVWRYPCIESSPCVLSATCHQQGIDNFICSCDQNFCIRTDYHEPYKLFTSFSPPEHIPLLEVNPMEVIEGGYKFLSPDYVRVVFDFSRLKLHESNVLFNITQQPKYGKLAILGSGEHHNETHSRIFSLIDLQTDKVKYMHDGSEHLSDHMGLEMQFGMKDSIGIILEKRRFILHVNVTPVNDPPILALPPNKILRLIQGIPKVLGPDLLTAIDPDSSNSSLIFTILMKPESEGENGVLEVNGKQTDSFTQEDVNNKIVTYLVNSQHHEDTSFDIALQVSDGMETSGSEALHVSVQPLQLRMMNNTGLVMIHKSPSFITPWNLSFSTNSDDDNLDVRYDIVKQPHHGTIQKLRSVDSSWISVESFTSNQLQLGQIRYLHTSSEFPQFDEFKFTATLGSVRSSIYDFRITFTKLRIGIQKHQNKVINGTKDSVIENEYLYHQTTPIPSFSRTIIYTLLTVPRFGILYVAGYDGSAKAGDSFTQYDIDERRIRYKTFRTSYSTFVDDLEFIVTVPECEDVIGSIKLIYNPDEELASTLSYQRKDKLYVNEGERTPVSRIHFDVLLNRFNSLTFNLTHPPKHGDLCLVQQDYRQFIETFQLENLYLGDVYYCHDDSESTEDSMKILILSDSQTDFQYIAEIIIDIDLQNDNPPARLIEKKFPIVRYDSKLITSIDLKYYDPDIDSRTADIIYRNIQSTNGEVMIGGITILSFNQDDLDNLRVYFNHSGDDFGSVIFTVTDGTFDVPGMLEIEASDPFLKIIEANASIVQEGRLVPITLDDLSIETNLNVKPEQIEYKIITDPVHGVLKYYRKKLNLTYSGNNVTSLKNFTQAEIEKERIAYMNTEVASMDRFKYRVTAKGVWTEGEVLIRIYPSTYWEPLQIKRNQTLYVEESTSITITRDVLEIGHPNISPGDITYLVSTSPQHGYLEIQSITSDDEYNSKVFDQSTINSEKMFYIQAGVNQSTDYFMFDVTNGIYWLRDLLLKIVIIPENLYIKTRNLLVEEGKFVKLSPEYMTPYSEYYIGKIIEYKVLELPRFGSLRSGKSSKINRFTQKQLEAGVVQYIHSGSEDHFDTMKLVAYGKNKESLPFLLNIEVQPVNDEVPIVTTNTGLQMWIGGKSVLRNSDLLTQDYDTSPENLIYYVQHLSGGYLSYRNLFNRKIHNFTQDDINRENIFFINDHNGQSGQNGQVVFYVSDGIHNTTEQVLYVTSNAVTLESEHNEFLHVFPLTRKQILPEQLHYKCSDLDREINYHITVLPQIGKIIREDTSLGVVEEVKRFTQDDIENGRIFYEHTSPMVELRTNDSFFFDVNALFAPTLIDQVFNIEISVSSGGLLKFLPNIKIEVDEGDQAPIRLDLSRVLEYLETRVAIISPELYVETYQPAHGIIKTMDSRKNINRFNLNEFNGNKIYYQHDHSDTIEDKISMAVYLSFGNIFLCNITIPVTIRPKNDQPFYLMTTSPRISVIEGENKTITNFDLLTEDADTSPEGIIYDISGGPIHGMLQKISDEGYVQSIVSYGNQFTQADINSNRIIYTHSGSPESTTFSFQVWDGEHKPAFDTFSIKILPIEILPPTSPAQPMIVQQGLNVGTLESKHVPIETNVQKSRLIYNITRLPNGGVLNNNHKQIFRFNQRQLEDGVIQYVQNDMTRSNDSFQVNAYIPDSSSSLIVDILIVVQPFITISPIYITPGGKIRLSSTFIQDNPTQLKLNRYNPKIFITKRPQYGKLRKIRRSTGDVENVNDKEVTTFTYKEMKSGIIYYVARKFPSSFTGMNDSFEYILTTKSAQPAQGVVPIELHSSLLSGEDSSQPDVVVADSTFLPFDILILVAILIAIIVLLILLILFIKCRSSSKKMKSKDPPQLPRPPDFMTINNTRSMYTPSENESLPVTQSSTPLPVLSNVPHCKVIPIGLDIHDSDPEDMIDMREDAREQMLRYAASYNDDPESWTSSIGDMMGTIPEMTYPSSLAQPQHIPPKINPLLRRNQYWV</sequence>